<gene>
    <name evidence="1" type="ORF">XBKB1_1120003</name>
</gene>
<proteinExistence type="predicted"/>
<reference evidence="1" key="1">
    <citation type="submission" date="2013-07" db="EMBL/GenBank/DDBJ databases">
        <title>Sub-species coevolution in mutualistic symbiosis.</title>
        <authorList>
            <person name="Murfin K."/>
            <person name="Klassen J."/>
            <person name="Lee M."/>
            <person name="Forst S."/>
            <person name="Stock P."/>
            <person name="Goodrich-Blair H."/>
        </authorList>
    </citation>
    <scope>NUCLEOTIDE SEQUENCE [LARGE SCALE GENOMIC DNA]</scope>
    <source>
        <strain evidence="1">Kraussei Becker Underwood</strain>
    </source>
</reference>
<dbReference type="Proteomes" id="UP000028493">
    <property type="component" value="Unassembled WGS sequence"/>
</dbReference>
<dbReference type="AlphaFoldDB" id="A0A077PMS2"/>
<dbReference type="EMBL" id="CBSZ010000016">
    <property type="protein sequence ID" value="CDH22378.1"/>
    <property type="molecule type" value="Genomic_DNA"/>
</dbReference>
<dbReference type="HOGENOM" id="CLU_3159482_0_0_6"/>
<name>A0A077PMS2_XENBV</name>
<protein>
    <submittedName>
        <fullName evidence="1">Uncharacterized protein</fullName>
    </submittedName>
</protein>
<organism evidence="1 2">
    <name type="scientific">Xenorhabdus bovienii str. kraussei Becker Underwood</name>
    <dbReference type="NCBI Taxonomy" id="1398204"/>
    <lineage>
        <taxon>Bacteria</taxon>
        <taxon>Pseudomonadati</taxon>
        <taxon>Pseudomonadota</taxon>
        <taxon>Gammaproteobacteria</taxon>
        <taxon>Enterobacterales</taxon>
        <taxon>Morganellaceae</taxon>
        <taxon>Xenorhabdus</taxon>
    </lineage>
</organism>
<sequence>MPDADLSARGSACDLTAIDCHGNIRIRSSKLADNHRQKSDTRQIERRR</sequence>
<evidence type="ECO:0000313" key="1">
    <source>
        <dbReference type="EMBL" id="CDH22378.1"/>
    </source>
</evidence>
<evidence type="ECO:0000313" key="2">
    <source>
        <dbReference type="Proteomes" id="UP000028493"/>
    </source>
</evidence>
<dbReference type="RefSeq" id="WP_155271968.1">
    <property type="nucleotide sequence ID" value="NZ_CAWLXS010000110.1"/>
</dbReference>
<accession>A0A077PMS2</accession>
<comment type="caution">
    <text evidence="1">The sequence shown here is derived from an EMBL/GenBank/DDBJ whole genome shotgun (WGS) entry which is preliminary data.</text>
</comment>